<dbReference type="Pfam" id="PF00300">
    <property type="entry name" value="His_Phos_1"/>
    <property type="match status" value="1"/>
</dbReference>
<organism evidence="1 2">
    <name type="scientific">Sphingomonas gellani</name>
    <dbReference type="NCBI Taxonomy" id="1166340"/>
    <lineage>
        <taxon>Bacteria</taxon>
        <taxon>Pseudomonadati</taxon>
        <taxon>Pseudomonadota</taxon>
        <taxon>Alphaproteobacteria</taxon>
        <taxon>Sphingomonadales</taxon>
        <taxon>Sphingomonadaceae</taxon>
        <taxon>Sphingomonas</taxon>
    </lineage>
</organism>
<dbReference type="RefSeq" id="WP_093665279.1">
    <property type="nucleotide sequence ID" value="NZ_FOCF01000003.1"/>
</dbReference>
<gene>
    <name evidence="1" type="ORF">SAMN05192583_1731</name>
</gene>
<evidence type="ECO:0000313" key="1">
    <source>
        <dbReference type="EMBL" id="SEM97830.1"/>
    </source>
</evidence>
<dbReference type="STRING" id="1166340.SAMN05192583_1731"/>
<dbReference type="InterPro" id="IPR029033">
    <property type="entry name" value="His_PPase_superfam"/>
</dbReference>
<dbReference type="SMART" id="SM00855">
    <property type="entry name" value="PGAM"/>
    <property type="match status" value="1"/>
</dbReference>
<dbReference type="AlphaFoldDB" id="A0A1H8CS78"/>
<reference evidence="2" key="1">
    <citation type="submission" date="2016-10" db="EMBL/GenBank/DDBJ databases">
        <authorList>
            <person name="Varghese N."/>
            <person name="Submissions S."/>
        </authorList>
    </citation>
    <scope>NUCLEOTIDE SEQUENCE [LARGE SCALE GENOMIC DNA]</scope>
    <source>
        <strain evidence="2">S6-262</strain>
    </source>
</reference>
<dbReference type="InterPro" id="IPR013078">
    <property type="entry name" value="His_Pase_superF_clade-1"/>
</dbReference>
<keyword evidence="2" id="KW-1185">Reference proteome</keyword>
<name>A0A1H8CS78_9SPHN</name>
<dbReference type="Proteomes" id="UP000199206">
    <property type="component" value="Unassembled WGS sequence"/>
</dbReference>
<accession>A0A1H8CS78</accession>
<protein>
    <submittedName>
        <fullName evidence="1">Broad specificity phosphatase PhoE</fullName>
    </submittedName>
</protein>
<evidence type="ECO:0000313" key="2">
    <source>
        <dbReference type="Proteomes" id="UP000199206"/>
    </source>
</evidence>
<dbReference type="Gene3D" id="3.40.50.1240">
    <property type="entry name" value="Phosphoglycerate mutase-like"/>
    <property type="match status" value="1"/>
</dbReference>
<dbReference type="OrthoDB" id="7502553at2"/>
<sequence>MTTRLILMCAGATPSTRAARFPDPAEALDEGGRAKVRAMTRTWPMTARSVVSPAVAAQETADLLGIGGQVEPALRDMDAGGWAGRGMEEIGEAALAGWLAAPELGAPGGEGLAAVRARVGAWLDALEPGWVVVVTHAAVIRAAVAHALAIPDAAVFAIDVAPLTRVALSRHGRWRLQELGPGASIGG</sequence>
<proteinExistence type="predicted"/>
<dbReference type="SUPFAM" id="SSF53254">
    <property type="entry name" value="Phosphoglycerate mutase-like"/>
    <property type="match status" value="1"/>
</dbReference>
<dbReference type="EMBL" id="FOCF01000003">
    <property type="protein sequence ID" value="SEM97830.1"/>
    <property type="molecule type" value="Genomic_DNA"/>
</dbReference>